<dbReference type="GO" id="GO:0005886">
    <property type="term" value="C:plasma membrane"/>
    <property type="evidence" value="ECO:0007669"/>
    <property type="project" value="UniProtKB-SubCell"/>
</dbReference>
<keyword evidence="6" id="KW-1133">Transmembrane helix</keyword>
<keyword evidence="4" id="KW-0812">Transmembrane</keyword>
<comment type="subcellular location">
    <subcellularLocation>
        <location evidence="1">Cell membrane</location>
        <topology evidence="1">Single-pass membrane protein</topology>
    </subcellularLocation>
    <subcellularLocation>
        <location evidence="2">Endoplasmic reticulum membrane</location>
        <topology evidence="2">Single-pass membrane protein</topology>
    </subcellularLocation>
</comment>
<evidence type="ECO:0000256" key="10">
    <source>
        <dbReference type="SAM" id="Coils"/>
    </source>
</evidence>
<keyword evidence="11" id="KW-0732">Signal</keyword>
<name>A0A6J1GQT4_CUCMO</name>
<feature type="signal peptide" evidence="11">
    <location>
        <begin position="1"/>
        <end position="19"/>
    </location>
</feature>
<evidence type="ECO:0000313" key="12">
    <source>
        <dbReference type="Proteomes" id="UP000504609"/>
    </source>
</evidence>
<dbReference type="GeneID" id="111456628"/>
<dbReference type="AlphaFoldDB" id="A0A6J1GQT4"/>
<evidence type="ECO:0000256" key="6">
    <source>
        <dbReference type="ARBA" id="ARBA00022989"/>
    </source>
</evidence>
<keyword evidence="8" id="KW-0472">Membrane</keyword>
<feature type="chain" id="PRO_5044638607" evidence="11">
    <location>
        <begin position="20"/>
        <end position="360"/>
    </location>
</feature>
<feature type="coiled-coil region" evidence="10">
    <location>
        <begin position="297"/>
        <end position="331"/>
    </location>
</feature>
<keyword evidence="5" id="KW-0256">Endoplasmic reticulum</keyword>
<evidence type="ECO:0000256" key="2">
    <source>
        <dbReference type="ARBA" id="ARBA00004389"/>
    </source>
</evidence>
<evidence type="ECO:0000256" key="8">
    <source>
        <dbReference type="ARBA" id="ARBA00023136"/>
    </source>
</evidence>
<keyword evidence="3" id="KW-1003">Cell membrane</keyword>
<evidence type="ECO:0000256" key="9">
    <source>
        <dbReference type="ARBA" id="ARBA00038080"/>
    </source>
</evidence>
<evidence type="ECO:0000313" key="13">
    <source>
        <dbReference type="RefSeq" id="XP_022954366.1"/>
    </source>
</evidence>
<organism evidence="12 14">
    <name type="scientific">Cucurbita moschata</name>
    <name type="common">Winter crookneck squash</name>
    <name type="synonym">Cucurbita pepo var. moschata</name>
    <dbReference type="NCBI Taxonomy" id="3662"/>
    <lineage>
        <taxon>Eukaryota</taxon>
        <taxon>Viridiplantae</taxon>
        <taxon>Streptophyta</taxon>
        <taxon>Embryophyta</taxon>
        <taxon>Tracheophyta</taxon>
        <taxon>Spermatophyta</taxon>
        <taxon>Magnoliopsida</taxon>
        <taxon>eudicotyledons</taxon>
        <taxon>Gunneridae</taxon>
        <taxon>Pentapetalae</taxon>
        <taxon>rosids</taxon>
        <taxon>fabids</taxon>
        <taxon>Cucurbitales</taxon>
        <taxon>Cucurbitaceae</taxon>
        <taxon>Cucurbiteae</taxon>
        <taxon>Cucurbita</taxon>
    </lineage>
</organism>
<evidence type="ECO:0000256" key="3">
    <source>
        <dbReference type="ARBA" id="ARBA00022475"/>
    </source>
</evidence>
<protein>
    <submittedName>
        <fullName evidence="13 14">Uncharacterized protein LOC111456628 isoform X1</fullName>
    </submittedName>
</protein>
<evidence type="ECO:0000256" key="5">
    <source>
        <dbReference type="ARBA" id="ARBA00022824"/>
    </source>
</evidence>
<comment type="similarity">
    <text evidence="9">Belongs to the plant Proton pump-interactor protein family.</text>
</comment>
<dbReference type="PANTHER" id="PTHR32219">
    <property type="entry name" value="RNA-BINDING PROTEIN YLMH-RELATED"/>
    <property type="match status" value="1"/>
</dbReference>
<reference evidence="13 14" key="1">
    <citation type="submission" date="2025-04" db="UniProtKB">
        <authorList>
            <consortium name="RefSeq"/>
        </authorList>
    </citation>
    <scope>IDENTIFICATION</scope>
    <source>
        <tissue evidence="13 14">Young leaves</tissue>
    </source>
</reference>
<evidence type="ECO:0000256" key="1">
    <source>
        <dbReference type="ARBA" id="ARBA00004162"/>
    </source>
</evidence>
<evidence type="ECO:0000256" key="4">
    <source>
        <dbReference type="ARBA" id="ARBA00022692"/>
    </source>
</evidence>
<keyword evidence="7 10" id="KW-0175">Coiled coil</keyword>
<gene>
    <name evidence="13 14" type="primary">LOC111456628</name>
</gene>
<dbReference type="KEGG" id="cmos:111456628"/>
<dbReference type="InterPro" id="IPR055282">
    <property type="entry name" value="PPI1-4"/>
</dbReference>
<proteinExistence type="inferred from homology"/>
<dbReference type="RefSeq" id="XP_022954367.1">
    <property type="nucleotide sequence ID" value="XM_023098599.1"/>
</dbReference>
<dbReference type="RefSeq" id="XP_022954366.1">
    <property type="nucleotide sequence ID" value="XM_023098598.1"/>
</dbReference>
<dbReference type="PANTHER" id="PTHR32219:SF16">
    <property type="entry name" value="CORE-2_I-BRANCHING BETA-1,6-N-ACETYLGLUCOSAMINYLTRANSFERASE FAMILY PROTEIN"/>
    <property type="match status" value="1"/>
</dbReference>
<evidence type="ECO:0000313" key="14">
    <source>
        <dbReference type="RefSeq" id="XP_022954367.1"/>
    </source>
</evidence>
<dbReference type="GO" id="GO:0005789">
    <property type="term" value="C:endoplasmic reticulum membrane"/>
    <property type="evidence" value="ECO:0007669"/>
    <property type="project" value="UniProtKB-SubCell"/>
</dbReference>
<evidence type="ECO:0000256" key="7">
    <source>
        <dbReference type="ARBA" id="ARBA00023054"/>
    </source>
</evidence>
<evidence type="ECO:0000256" key="11">
    <source>
        <dbReference type="SAM" id="SignalP"/>
    </source>
</evidence>
<sequence length="360" mass="41031">MGFLLCWKAFLYWNSAMDGGQIDDREKDVVEDGPEAACDGAVVDCSDDEPQVVDEIPVRVRQSYFDEVLSVESPNINAMIKKAEETIERINEDQVLLAQKIRKRVMDSDEVRAKLSAINYYDNYGLTPDWERDRLAVLHLSLDKLSFANNAYKDKSNKSCLSGGEVDKQKLCFLMGHDCKNMADERKLLREMNAIQGKDGGMTVEELQAPIFGFMQQIECLKEQMRNNYWDCEKSRDDVGRDKAILKDVQQHKIGREKGIGDGVVNGKLWKSLGSQESIRVELQALSKDWDEAAENQIKVNAKMKKLKKKVEKVEKDISCLQKRLKDGDRKKDAAYNTILKLKKQQEGHSVTSKSKLQVI</sequence>
<accession>A0A6J1GQT4</accession>
<keyword evidence="12" id="KW-1185">Reference proteome</keyword>
<dbReference type="Proteomes" id="UP000504609">
    <property type="component" value="Unplaced"/>
</dbReference>